<feature type="compositionally biased region" description="Basic and acidic residues" evidence="4">
    <location>
        <begin position="204"/>
        <end position="213"/>
    </location>
</feature>
<evidence type="ECO:0000313" key="9">
    <source>
        <dbReference type="EMBL" id="KTB45487.1"/>
    </source>
</evidence>
<evidence type="ECO:0000256" key="2">
    <source>
        <dbReference type="ARBA" id="ARBA00022658"/>
    </source>
</evidence>
<feature type="compositionally biased region" description="Low complexity" evidence="4">
    <location>
        <begin position="591"/>
        <end position="617"/>
    </location>
</feature>
<evidence type="ECO:0000313" key="10">
    <source>
        <dbReference type="Proteomes" id="UP000054988"/>
    </source>
</evidence>
<sequence>MAIEYVYALHDFVPENDDEVPFKAGEPIEVIEKDELYGDGWWQPSYGLHTTLYYAFISSHSPLLLIPMFLSYFKKGRNLAGKVGLFPEGYTTAVPPVPPIPPEALAKTVSMSSTVKGEDATGKDAFPSSSTGAERPESSSSAQLPSIYINGHQTEGSHSQEMQATMTDVQQAIEQLGRGGRGTSFDEGEDRDGGRSFSFASSRGDGETDRDTDTDLEMSDVDQQGEDGEGWHKGAREKLAEKARRAIEEAEKLESMMGGGSSSNRYSAPPIEVEMSDESEGEGDEDFTTKSSSFFRRHSRIPEVDEEEEEQAVPKVTAAQDDDNNITVPEREETDAQTATATQTSFPSVGPPPTSQTASSSSATQTPVQPSSPAPESLKRNSEPLSVPSPSTSSIFTGSGVPPPGLGIDDSTQGATIPGSPSKVFSPSPANAASASPRTSLPQPSSPPPLANSASNASPFPSAPSSVFASEITASPSSPFQSTTSPTVTTAPTSSAPPSTISETVESSQQLPADPATWTLQNVLAWLQQRGFDETVQERFIEQEITGDVLLELDVQVLKTEIGIMAFGKRARIIAAIGDLKRSVGLGSDTGSPVGPGSIGSPAGISPHFHQSPSFSPGGIPQSPHSVGSLTHSRTHSQSQQSARSFPGSAADLSAILGVEGFGLGIHQNGNGIANGKSRPANLSLSPNDVNEDVEKEALSENDAPPTTSSSRRRFFGRSVDSTGSRASGSRSPAPDRNSTGEVKDGNEDTKDKDGSSIATTSTGRHARAKKSIDNGRGGGERLSIFGSTFAPSLGKHRKPAPRYSRQVIGEDGLLLSSEKDKEKSGSTFHMPRLTGGRKSSGRPGSSSGLKEKNKAEHPPTKEKSEARPGSSSDRDPQLLRKRTSSYPGPNNKEKAVLLADEDDSQRKRNVGEDDVTKNPLKPGQNVLEQIGEPDHSGWMRKKGDRYNSWKLRYFVLKGPHLYYLRSNSSSETKIKGYIHIVGYKVTVDENVNPGKYGFRIDHDNDKTHFFSSDEKTSLREWMKAIMKATIGRDYTRPVVSSCNIPTIPLMVAQAMNPSPRPPSPTARDATQKALRRENPNQLSSRDARVLMGLPNPDDSKDQRERLETFFNFDGVSTDTNGAAREMANYLTPAPPRPSREARRGSVSTTAVNNVPVDDGLIEWANSCLPSSLQITDTTGSICGGLTLLRLAEAIKGRPSSPPVPDSAFPSDTNDDKLEGLFKLFDFLLDNDVKMGSVSINDIRQGKRDKIIQLLKALKAWEDKRKAIVNSIGKGSVHAGGFMAPVNSPMSSLY</sequence>
<dbReference type="CDD" id="cd00174">
    <property type="entry name" value="SH3"/>
    <property type="match status" value="1"/>
</dbReference>
<proteinExistence type="predicted"/>
<dbReference type="CDD" id="cd13316">
    <property type="entry name" value="PH_Boi"/>
    <property type="match status" value="1"/>
</dbReference>
<evidence type="ECO:0000256" key="3">
    <source>
        <dbReference type="PROSITE-ProRule" id="PRU00192"/>
    </source>
</evidence>
<feature type="compositionally biased region" description="Low complexity" evidence="4">
    <location>
        <begin position="451"/>
        <end position="504"/>
    </location>
</feature>
<dbReference type="InterPro" id="IPR013761">
    <property type="entry name" value="SAM/pointed_sf"/>
</dbReference>
<accession>A0A0W0GAC8</accession>
<feature type="compositionally biased region" description="Low complexity" evidence="4">
    <location>
        <begin position="355"/>
        <end position="371"/>
    </location>
</feature>
<feature type="region of interest" description="Disordered" evidence="4">
    <location>
        <begin position="178"/>
        <end position="240"/>
    </location>
</feature>
<dbReference type="SUPFAM" id="SSF47769">
    <property type="entry name" value="SAM/Pointed domain"/>
    <property type="match status" value="1"/>
</dbReference>
<protein>
    <recommendedName>
        <fullName evidence="11">Phospholipid binding protein</fullName>
    </recommendedName>
</protein>
<dbReference type="CDD" id="cd09535">
    <property type="entry name" value="SAM_BOI-like_fungal"/>
    <property type="match status" value="1"/>
</dbReference>
<dbReference type="EMBL" id="LATX01000682">
    <property type="protein sequence ID" value="KTB45487.1"/>
    <property type="molecule type" value="Genomic_DNA"/>
</dbReference>
<feature type="region of interest" description="Disordered" evidence="4">
    <location>
        <begin position="1054"/>
        <end position="1102"/>
    </location>
</feature>
<feature type="domain" description="Calponin-homology (CH)" evidence="7">
    <location>
        <begin position="1155"/>
        <end position="1263"/>
    </location>
</feature>
<feature type="region of interest" description="Disordered" evidence="4">
    <location>
        <begin position="675"/>
        <end position="937"/>
    </location>
</feature>
<dbReference type="Gene3D" id="2.30.30.40">
    <property type="entry name" value="SH3 Domains"/>
    <property type="match status" value="1"/>
</dbReference>
<dbReference type="SUPFAM" id="SSF50044">
    <property type="entry name" value="SH3-domain"/>
    <property type="match status" value="1"/>
</dbReference>
<dbReference type="InterPro" id="IPR036028">
    <property type="entry name" value="SH3-like_dom_sf"/>
</dbReference>
<feature type="region of interest" description="Disordered" evidence="4">
    <location>
        <begin position="108"/>
        <end position="143"/>
    </location>
</feature>
<dbReference type="SUPFAM" id="SSF50729">
    <property type="entry name" value="PH domain-like"/>
    <property type="match status" value="1"/>
</dbReference>
<dbReference type="Pfam" id="PF00018">
    <property type="entry name" value="SH3_1"/>
    <property type="match status" value="1"/>
</dbReference>
<dbReference type="Gene3D" id="2.30.29.30">
    <property type="entry name" value="Pleckstrin-homology domain (PH domain)/Phosphotyrosine-binding domain (PTB)"/>
    <property type="match status" value="1"/>
</dbReference>
<feature type="domain" description="PH" evidence="6">
    <location>
        <begin position="933"/>
        <end position="1031"/>
    </location>
</feature>
<dbReference type="InterPro" id="IPR001715">
    <property type="entry name" value="CH_dom"/>
</dbReference>
<evidence type="ECO:0008006" key="11">
    <source>
        <dbReference type="Google" id="ProtNLM"/>
    </source>
</evidence>
<evidence type="ECO:0000259" key="8">
    <source>
        <dbReference type="PROSITE" id="PS50105"/>
    </source>
</evidence>
<dbReference type="PANTHER" id="PTHR24216:SF65">
    <property type="entry name" value="PAXILLIN-LIKE PROTEIN 1"/>
    <property type="match status" value="1"/>
</dbReference>
<feature type="region of interest" description="Disordered" evidence="4">
    <location>
        <begin position="253"/>
        <end position="511"/>
    </location>
</feature>
<dbReference type="Gene3D" id="1.10.418.10">
    <property type="entry name" value="Calponin-like domain"/>
    <property type="match status" value="1"/>
</dbReference>
<feature type="region of interest" description="Disordered" evidence="4">
    <location>
        <begin position="1130"/>
        <end position="1150"/>
    </location>
</feature>
<dbReference type="PANTHER" id="PTHR24216">
    <property type="entry name" value="PAXILLIN-RELATED"/>
    <property type="match status" value="1"/>
</dbReference>
<dbReference type="eggNOG" id="ENOG502RAFH">
    <property type="taxonomic scope" value="Eukaryota"/>
</dbReference>
<feature type="compositionally biased region" description="Polar residues" evidence="4">
    <location>
        <begin position="127"/>
        <end position="143"/>
    </location>
</feature>
<feature type="region of interest" description="Disordered" evidence="4">
    <location>
        <begin position="585"/>
        <end position="647"/>
    </location>
</feature>
<dbReference type="SUPFAM" id="SSF47576">
    <property type="entry name" value="Calponin-homology domain, CH-domain"/>
    <property type="match status" value="1"/>
</dbReference>
<feature type="compositionally biased region" description="Low complexity" evidence="4">
    <location>
        <begin position="426"/>
        <end position="443"/>
    </location>
</feature>
<dbReference type="Pfam" id="PF00169">
    <property type="entry name" value="PH"/>
    <property type="match status" value="1"/>
</dbReference>
<organism evidence="9 10">
    <name type="scientific">Moniliophthora roreri</name>
    <name type="common">Frosty pod rot fungus</name>
    <name type="synonym">Monilia roreri</name>
    <dbReference type="NCBI Taxonomy" id="221103"/>
    <lineage>
        <taxon>Eukaryota</taxon>
        <taxon>Fungi</taxon>
        <taxon>Dikarya</taxon>
        <taxon>Basidiomycota</taxon>
        <taxon>Agaricomycotina</taxon>
        <taxon>Agaricomycetes</taxon>
        <taxon>Agaricomycetidae</taxon>
        <taxon>Agaricales</taxon>
        <taxon>Marasmiineae</taxon>
        <taxon>Marasmiaceae</taxon>
        <taxon>Moniliophthora</taxon>
    </lineage>
</organism>
<feature type="compositionally biased region" description="Low complexity" evidence="4">
    <location>
        <begin position="629"/>
        <end position="645"/>
    </location>
</feature>
<dbReference type="Pfam" id="PF07647">
    <property type="entry name" value="SAM_2"/>
    <property type="match status" value="1"/>
</dbReference>
<keyword evidence="2" id="KW-0344">Guanine-nucleotide releasing factor</keyword>
<dbReference type="PROSITE" id="PS50105">
    <property type="entry name" value="SAM_DOMAIN"/>
    <property type="match status" value="1"/>
</dbReference>
<feature type="domain" description="SH3" evidence="5">
    <location>
        <begin position="1"/>
        <end position="96"/>
    </location>
</feature>
<evidence type="ECO:0000256" key="1">
    <source>
        <dbReference type="ARBA" id="ARBA00022443"/>
    </source>
</evidence>
<dbReference type="SMART" id="SM00326">
    <property type="entry name" value="SH3"/>
    <property type="match status" value="1"/>
</dbReference>
<evidence type="ECO:0000259" key="7">
    <source>
        <dbReference type="PROSITE" id="PS50021"/>
    </source>
</evidence>
<dbReference type="PROSITE" id="PS50003">
    <property type="entry name" value="PH_DOMAIN"/>
    <property type="match status" value="1"/>
</dbReference>
<feature type="compositionally biased region" description="Polar residues" evidence="4">
    <location>
        <begin position="388"/>
        <end position="397"/>
    </location>
</feature>
<evidence type="ECO:0000256" key="4">
    <source>
        <dbReference type="SAM" id="MobiDB-lite"/>
    </source>
</evidence>
<reference evidence="9 10" key="1">
    <citation type="submission" date="2015-12" db="EMBL/GenBank/DDBJ databases">
        <title>Draft genome sequence of Moniliophthora roreri, the causal agent of frosty pod rot of cacao.</title>
        <authorList>
            <person name="Aime M.C."/>
            <person name="Diaz-Valderrama J.R."/>
            <person name="Kijpornyongpan T."/>
            <person name="Phillips-Mora W."/>
        </authorList>
    </citation>
    <scope>NUCLEOTIDE SEQUENCE [LARGE SCALE GENOMIC DNA]</scope>
    <source>
        <strain evidence="9 10">MCA 2952</strain>
    </source>
</reference>
<feature type="compositionally biased region" description="Basic and acidic residues" evidence="4">
    <location>
        <begin position="742"/>
        <end position="755"/>
    </location>
</feature>
<dbReference type="InterPro" id="IPR001452">
    <property type="entry name" value="SH3_domain"/>
</dbReference>
<dbReference type="InterPro" id="IPR011993">
    <property type="entry name" value="PH-like_dom_sf"/>
</dbReference>
<evidence type="ECO:0000259" key="6">
    <source>
        <dbReference type="PROSITE" id="PS50003"/>
    </source>
</evidence>
<feature type="domain" description="SAM" evidence="8">
    <location>
        <begin position="518"/>
        <end position="583"/>
    </location>
</feature>
<feature type="compositionally biased region" description="Basic and acidic residues" evidence="4">
    <location>
        <begin position="905"/>
        <end position="917"/>
    </location>
</feature>
<dbReference type="InterPro" id="IPR001660">
    <property type="entry name" value="SAM"/>
</dbReference>
<dbReference type="Gene3D" id="1.10.150.50">
    <property type="entry name" value="Transcription Factor, Ets-1"/>
    <property type="match status" value="1"/>
</dbReference>
<dbReference type="PROSITE" id="PS50021">
    <property type="entry name" value="CH"/>
    <property type="match status" value="1"/>
</dbReference>
<dbReference type="SMART" id="SM00233">
    <property type="entry name" value="PH"/>
    <property type="match status" value="1"/>
</dbReference>
<feature type="compositionally biased region" description="Basic and acidic residues" evidence="4">
    <location>
        <begin position="850"/>
        <end position="879"/>
    </location>
</feature>
<dbReference type="GO" id="GO:0005085">
    <property type="term" value="F:guanyl-nucleotide exchange factor activity"/>
    <property type="evidence" value="ECO:0007669"/>
    <property type="project" value="UniProtKB-KW"/>
</dbReference>
<comment type="caution">
    <text evidence="9">The sequence shown here is derived from an EMBL/GenBank/DDBJ whole genome shotgun (WGS) entry which is preliminary data.</text>
</comment>
<name>A0A0W0GAC8_MONRR</name>
<dbReference type="PROSITE" id="PS50002">
    <property type="entry name" value="SH3"/>
    <property type="match status" value="1"/>
</dbReference>
<feature type="compositionally biased region" description="Acidic residues" evidence="4">
    <location>
        <begin position="214"/>
        <end position="228"/>
    </location>
</feature>
<dbReference type="InterPro" id="IPR001849">
    <property type="entry name" value="PH_domain"/>
</dbReference>
<evidence type="ECO:0000259" key="5">
    <source>
        <dbReference type="PROSITE" id="PS50002"/>
    </source>
</evidence>
<dbReference type="InterPro" id="IPR036872">
    <property type="entry name" value="CH_dom_sf"/>
</dbReference>
<feature type="compositionally biased region" description="Acidic residues" evidence="4">
    <location>
        <begin position="274"/>
        <end position="286"/>
    </location>
</feature>
<keyword evidence="1 3" id="KW-0728">SH3 domain</keyword>
<gene>
    <name evidence="9" type="ORF">WG66_1939</name>
</gene>
<dbReference type="SMART" id="SM00454">
    <property type="entry name" value="SAM"/>
    <property type="match status" value="1"/>
</dbReference>
<feature type="compositionally biased region" description="Basic and acidic residues" evidence="4">
    <location>
        <begin position="229"/>
        <end position="240"/>
    </location>
</feature>
<dbReference type="Proteomes" id="UP000054988">
    <property type="component" value="Unassembled WGS sequence"/>
</dbReference>
<feature type="compositionally biased region" description="Polar residues" evidence="4">
    <location>
        <begin position="720"/>
        <end position="741"/>
    </location>
</feature>